<organism evidence="1 2">
    <name type="scientific">Nocardia pseudobrasiliensis</name>
    <dbReference type="NCBI Taxonomy" id="45979"/>
    <lineage>
        <taxon>Bacteria</taxon>
        <taxon>Bacillati</taxon>
        <taxon>Actinomycetota</taxon>
        <taxon>Actinomycetes</taxon>
        <taxon>Mycobacteriales</taxon>
        <taxon>Nocardiaceae</taxon>
        <taxon>Nocardia</taxon>
    </lineage>
</organism>
<evidence type="ECO:0000313" key="1">
    <source>
        <dbReference type="EMBL" id="RDI68431.1"/>
    </source>
</evidence>
<gene>
    <name evidence="1" type="ORF">DFR76_102832</name>
</gene>
<comment type="caution">
    <text evidence="1">The sequence shown here is derived from an EMBL/GenBank/DDBJ whole genome shotgun (WGS) entry which is preliminary data.</text>
</comment>
<sequence length="155" mass="16629">MSNVAELEAFGADSVVIQTASEWDVRPRPYQRGDDGRWHGAGIARSGISSRELWDRGGQITVALLSERPITGSLNQIEQISAAAAFYGWRRAAAGATDVELERDGVTVALGYSAVSGNITKAQRRRPDGGVEKAAVVGKFGTVRRWLTEGADQSL</sequence>
<protein>
    <submittedName>
        <fullName evidence="1">Uncharacterized protein</fullName>
    </submittedName>
</protein>
<name>A0A370IE78_9NOCA</name>
<dbReference type="STRING" id="1210086.GCA_001613105_01408"/>
<dbReference type="Proteomes" id="UP000254869">
    <property type="component" value="Unassembled WGS sequence"/>
</dbReference>
<dbReference type="EMBL" id="QQBC01000002">
    <property type="protein sequence ID" value="RDI68431.1"/>
    <property type="molecule type" value="Genomic_DNA"/>
</dbReference>
<proteinExistence type="predicted"/>
<evidence type="ECO:0000313" key="2">
    <source>
        <dbReference type="Proteomes" id="UP000254869"/>
    </source>
</evidence>
<dbReference type="AlphaFoldDB" id="A0A370IE78"/>
<reference evidence="1 2" key="1">
    <citation type="submission" date="2018-07" db="EMBL/GenBank/DDBJ databases">
        <title>Genomic Encyclopedia of Type Strains, Phase IV (KMG-IV): sequencing the most valuable type-strain genomes for metagenomic binning, comparative biology and taxonomic classification.</title>
        <authorList>
            <person name="Goeker M."/>
        </authorList>
    </citation>
    <scope>NUCLEOTIDE SEQUENCE [LARGE SCALE GENOMIC DNA]</scope>
    <source>
        <strain evidence="1 2">DSM 44290</strain>
    </source>
</reference>
<keyword evidence="2" id="KW-1185">Reference proteome</keyword>
<accession>A0A370IE78</accession>